<feature type="domain" description="Fe2OG dioxygenase" evidence="7">
    <location>
        <begin position="142"/>
        <end position="254"/>
    </location>
</feature>
<dbReference type="PROSITE" id="PS51471">
    <property type="entry name" value="FE2OG_OXY"/>
    <property type="match status" value="1"/>
</dbReference>
<keyword evidence="2" id="KW-0479">Metal-binding</keyword>
<dbReference type="GO" id="GO:0046872">
    <property type="term" value="F:metal ion binding"/>
    <property type="evidence" value="ECO:0007669"/>
    <property type="project" value="UniProtKB-KW"/>
</dbReference>
<sequence length="305" mass="35083">MTEIFLPVVEKGTSDSGTIEFEETDLKPLQFQEDPSFSSALITRQEILDFNDEGFLLSNTLTPTECQFFIDEGEKLCFDQIYGVRDDYRSCKRITFRSPELAKTLWDRVRMHVHDIVIEGDPHKFHIHGVPFLMQGRWCPTGLNDIFRLCRYLPGNHFAPHFDGHYSKSPSERSLKTIMLYLNGDFSDGCTNFVHESQTLYKDELGKYCAEEKNILESIKPEIGLTIIFNHHRLHEGQAVKDGKKYILRSDIMYQNVDQKCSPEENQAILLLQKAEALENAGEGMKAAELYRKAFKLAPSLEKCT</sequence>
<reference evidence="8 9" key="1">
    <citation type="submission" date="2024-11" db="EMBL/GenBank/DDBJ databases">
        <title>Chromosome-level genome assembly of the freshwater bivalve Anodonta woodiana.</title>
        <authorList>
            <person name="Chen X."/>
        </authorList>
    </citation>
    <scope>NUCLEOTIDE SEQUENCE [LARGE SCALE GENOMIC DNA]</scope>
    <source>
        <strain evidence="8">MN2024</strain>
        <tissue evidence="8">Gills</tissue>
    </source>
</reference>
<dbReference type="InterPro" id="IPR005123">
    <property type="entry name" value="Oxoglu/Fe-dep_dioxygenase_dom"/>
</dbReference>
<dbReference type="Pfam" id="PF13640">
    <property type="entry name" value="2OG-FeII_Oxy_3"/>
    <property type="match status" value="1"/>
</dbReference>
<comment type="cofactor">
    <cofactor evidence="1">
        <name>L-ascorbate</name>
        <dbReference type="ChEBI" id="CHEBI:38290"/>
    </cofactor>
</comment>
<organism evidence="8 9">
    <name type="scientific">Sinanodonta woodiana</name>
    <name type="common">Chinese pond mussel</name>
    <name type="synonym">Anodonta woodiana</name>
    <dbReference type="NCBI Taxonomy" id="1069815"/>
    <lineage>
        <taxon>Eukaryota</taxon>
        <taxon>Metazoa</taxon>
        <taxon>Spiralia</taxon>
        <taxon>Lophotrochozoa</taxon>
        <taxon>Mollusca</taxon>
        <taxon>Bivalvia</taxon>
        <taxon>Autobranchia</taxon>
        <taxon>Heteroconchia</taxon>
        <taxon>Palaeoheterodonta</taxon>
        <taxon>Unionida</taxon>
        <taxon>Unionoidea</taxon>
        <taxon>Unionidae</taxon>
        <taxon>Unioninae</taxon>
        <taxon>Sinanodonta</taxon>
    </lineage>
</organism>
<keyword evidence="5" id="KW-0560">Oxidoreductase</keyword>
<dbReference type="InterPro" id="IPR006620">
    <property type="entry name" value="Pro_4_hyd_alph"/>
</dbReference>
<evidence type="ECO:0000256" key="6">
    <source>
        <dbReference type="ARBA" id="ARBA00023004"/>
    </source>
</evidence>
<dbReference type="PANTHER" id="PTHR10869:SF236">
    <property type="entry name" value="PROLYL 4-HYDROXYLASE ALPHA SUBUNIT DOMAIN-CONTAINING PROTEIN"/>
    <property type="match status" value="1"/>
</dbReference>
<dbReference type="InterPro" id="IPR044862">
    <property type="entry name" value="Pro_4_hyd_alph_FE2OG_OXY"/>
</dbReference>
<proteinExistence type="predicted"/>
<dbReference type="Proteomes" id="UP001634394">
    <property type="component" value="Unassembled WGS sequence"/>
</dbReference>
<keyword evidence="3" id="KW-0847">Vitamin C</keyword>
<gene>
    <name evidence="8" type="ORF">ACJMK2_036083</name>
</gene>
<dbReference type="AlphaFoldDB" id="A0ABD3WK69"/>
<evidence type="ECO:0000313" key="9">
    <source>
        <dbReference type="Proteomes" id="UP001634394"/>
    </source>
</evidence>
<dbReference type="EMBL" id="JBJQND010000006">
    <property type="protein sequence ID" value="KAL3872905.1"/>
    <property type="molecule type" value="Genomic_DNA"/>
</dbReference>
<evidence type="ECO:0000259" key="7">
    <source>
        <dbReference type="PROSITE" id="PS51471"/>
    </source>
</evidence>
<dbReference type="InterPro" id="IPR045054">
    <property type="entry name" value="P4HA-like"/>
</dbReference>
<accession>A0ABD3WK69</accession>
<keyword evidence="4" id="KW-0223">Dioxygenase</keyword>
<keyword evidence="9" id="KW-1185">Reference proteome</keyword>
<protein>
    <recommendedName>
        <fullName evidence="7">Fe2OG dioxygenase domain-containing protein</fullName>
    </recommendedName>
</protein>
<name>A0ABD3WK69_SINWO</name>
<evidence type="ECO:0000256" key="3">
    <source>
        <dbReference type="ARBA" id="ARBA00022896"/>
    </source>
</evidence>
<comment type="caution">
    <text evidence="8">The sequence shown here is derived from an EMBL/GenBank/DDBJ whole genome shotgun (WGS) entry which is preliminary data.</text>
</comment>
<dbReference type="GO" id="GO:0031418">
    <property type="term" value="F:L-ascorbic acid binding"/>
    <property type="evidence" value="ECO:0007669"/>
    <property type="project" value="UniProtKB-KW"/>
</dbReference>
<dbReference type="GO" id="GO:0051213">
    <property type="term" value="F:dioxygenase activity"/>
    <property type="evidence" value="ECO:0007669"/>
    <property type="project" value="UniProtKB-KW"/>
</dbReference>
<evidence type="ECO:0000313" key="8">
    <source>
        <dbReference type="EMBL" id="KAL3872905.1"/>
    </source>
</evidence>
<evidence type="ECO:0000256" key="1">
    <source>
        <dbReference type="ARBA" id="ARBA00001961"/>
    </source>
</evidence>
<dbReference type="Gene3D" id="2.60.120.620">
    <property type="entry name" value="q2cbj1_9rhob like domain"/>
    <property type="match status" value="1"/>
</dbReference>
<evidence type="ECO:0000256" key="5">
    <source>
        <dbReference type="ARBA" id="ARBA00023002"/>
    </source>
</evidence>
<dbReference type="PANTHER" id="PTHR10869">
    <property type="entry name" value="PROLYL 4-HYDROXYLASE ALPHA SUBUNIT"/>
    <property type="match status" value="1"/>
</dbReference>
<dbReference type="SMART" id="SM00702">
    <property type="entry name" value="P4Hc"/>
    <property type="match status" value="1"/>
</dbReference>
<keyword evidence="6" id="KW-0408">Iron</keyword>
<evidence type="ECO:0000256" key="4">
    <source>
        <dbReference type="ARBA" id="ARBA00022964"/>
    </source>
</evidence>
<evidence type="ECO:0000256" key="2">
    <source>
        <dbReference type="ARBA" id="ARBA00022723"/>
    </source>
</evidence>